<proteinExistence type="predicted"/>
<evidence type="ECO:0000313" key="3">
    <source>
        <dbReference type="Proteomes" id="UP000230002"/>
    </source>
</evidence>
<keyword evidence="3" id="KW-1185">Reference proteome</keyword>
<dbReference type="EMBL" id="AYKW01000023">
    <property type="protein sequence ID" value="PIL28501.1"/>
    <property type="molecule type" value="Genomic_DNA"/>
</dbReference>
<feature type="region of interest" description="Disordered" evidence="1">
    <location>
        <begin position="1"/>
        <end position="23"/>
    </location>
</feature>
<evidence type="ECO:0000313" key="2">
    <source>
        <dbReference type="EMBL" id="PIL28501.1"/>
    </source>
</evidence>
<accession>A0A2G8S412</accession>
<reference evidence="2 3" key="1">
    <citation type="journal article" date="2015" name="Sci. Rep.">
        <title>Chromosome-level genome map provides insights into diverse defense mechanisms in the medicinal fungus Ganoderma sinense.</title>
        <authorList>
            <person name="Zhu Y."/>
            <person name="Xu J."/>
            <person name="Sun C."/>
            <person name="Zhou S."/>
            <person name="Xu H."/>
            <person name="Nelson D.R."/>
            <person name="Qian J."/>
            <person name="Song J."/>
            <person name="Luo H."/>
            <person name="Xiang L."/>
            <person name="Li Y."/>
            <person name="Xu Z."/>
            <person name="Ji A."/>
            <person name="Wang L."/>
            <person name="Lu S."/>
            <person name="Hayward A."/>
            <person name="Sun W."/>
            <person name="Li X."/>
            <person name="Schwartz D.C."/>
            <person name="Wang Y."/>
            <person name="Chen S."/>
        </authorList>
    </citation>
    <scope>NUCLEOTIDE SEQUENCE [LARGE SCALE GENOMIC DNA]</scope>
    <source>
        <strain evidence="2 3">ZZ0214-1</strain>
    </source>
</reference>
<name>A0A2G8S412_9APHY</name>
<protein>
    <submittedName>
        <fullName evidence="2">Uncharacterized protein</fullName>
    </submittedName>
</protein>
<dbReference type="Proteomes" id="UP000230002">
    <property type="component" value="Unassembled WGS sequence"/>
</dbReference>
<sequence>MTNSSSELPSQEPGIRDSDGTLYGYIPPYKRPVSYASFASDLKKHSPSEGVIPGVAGDRRLTVDAEPNTRSPSEHSLGDSRSVTGQEPVESVLPPSEFLHAVAPAGRRRDAGRLTDLDEDTRDSFYGAVNTLGLYILFV</sequence>
<evidence type="ECO:0000256" key="1">
    <source>
        <dbReference type="SAM" id="MobiDB-lite"/>
    </source>
</evidence>
<dbReference type="AlphaFoldDB" id="A0A2G8S412"/>
<feature type="region of interest" description="Disordered" evidence="1">
    <location>
        <begin position="44"/>
        <end position="96"/>
    </location>
</feature>
<gene>
    <name evidence="2" type="ORF">GSI_08539</name>
</gene>
<organism evidence="2 3">
    <name type="scientific">Ganoderma sinense ZZ0214-1</name>
    <dbReference type="NCBI Taxonomy" id="1077348"/>
    <lineage>
        <taxon>Eukaryota</taxon>
        <taxon>Fungi</taxon>
        <taxon>Dikarya</taxon>
        <taxon>Basidiomycota</taxon>
        <taxon>Agaricomycotina</taxon>
        <taxon>Agaricomycetes</taxon>
        <taxon>Polyporales</taxon>
        <taxon>Polyporaceae</taxon>
        <taxon>Ganoderma</taxon>
    </lineage>
</organism>
<comment type="caution">
    <text evidence="2">The sequence shown here is derived from an EMBL/GenBank/DDBJ whole genome shotgun (WGS) entry which is preliminary data.</text>
</comment>